<protein>
    <submittedName>
        <fullName evidence="1">Uncharacterized protein</fullName>
    </submittedName>
</protein>
<comment type="caution">
    <text evidence="1">The sequence shown here is derived from an EMBL/GenBank/DDBJ whole genome shotgun (WGS) entry which is preliminary data.</text>
</comment>
<organism evidence="1 2">
    <name type="scientific">Streptomyces lichenis</name>
    <dbReference type="NCBI Taxonomy" id="2306967"/>
    <lineage>
        <taxon>Bacteria</taxon>
        <taxon>Bacillati</taxon>
        <taxon>Actinomycetota</taxon>
        <taxon>Actinomycetes</taxon>
        <taxon>Kitasatosporales</taxon>
        <taxon>Streptomycetaceae</taxon>
        <taxon>Streptomyces</taxon>
    </lineage>
</organism>
<dbReference type="RefSeq" id="WP_248631112.1">
    <property type="nucleotide sequence ID" value="NZ_JALPTH010000001.1"/>
</dbReference>
<evidence type="ECO:0000313" key="2">
    <source>
        <dbReference type="Proteomes" id="UP001522868"/>
    </source>
</evidence>
<accession>A0ABT0I3M0</accession>
<evidence type="ECO:0000313" key="1">
    <source>
        <dbReference type="EMBL" id="MCK8675913.1"/>
    </source>
</evidence>
<dbReference type="EMBL" id="JALPTH010000001">
    <property type="protein sequence ID" value="MCK8675913.1"/>
    <property type="molecule type" value="Genomic_DNA"/>
</dbReference>
<name>A0ABT0I3M0_9ACTN</name>
<keyword evidence="2" id="KW-1185">Reference proteome</keyword>
<reference evidence="1 2" key="1">
    <citation type="submission" date="2022-04" db="EMBL/GenBank/DDBJ databases">
        <title>Streptomyces sp. nov. LCR6-01 isolated from Lichen of Dirinaria sp.</title>
        <authorList>
            <person name="Kanchanasin P."/>
            <person name="Tanasupawat S."/>
            <person name="Phongsopitanun W."/>
        </authorList>
    </citation>
    <scope>NUCLEOTIDE SEQUENCE [LARGE SCALE GENOMIC DNA]</scope>
    <source>
        <strain evidence="1 2">LCR6-01</strain>
    </source>
</reference>
<sequence length="175" mass="18647">MPRQAANLRRLHAELTGKGYGRVLVAPACVRLETTEHPLHEHPYGPHAPAAHPELVEEFVSLAPSAPRNLDRALRDFYLAIGLPARPERVIRAGRPPTASTPRVDGALRALARGSAITSPKRRSIGWRVTADGVRLQLGAGGEALSHGEVAELQAALTAWLRLNPSPGAAADPKG</sequence>
<gene>
    <name evidence="1" type="ORF">M1O15_00495</name>
</gene>
<dbReference type="Proteomes" id="UP001522868">
    <property type="component" value="Unassembled WGS sequence"/>
</dbReference>
<proteinExistence type="predicted"/>